<organism evidence="2 3">
    <name type="scientific">Effrenium voratum</name>
    <dbReference type="NCBI Taxonomy" id="2562239"/>
    <lineage>
        <taxon>Eukaryota</taxon>
        <taxon>Sar</taxon>
        <taxon>Alveolata</taxon>
        <taxon>Dinophyceae</taxon>
        <taxon>Suessiales</taxon>
        <taxon>Symbiodiniaceae</taxon>
        <taxon>Effrenium</taxon>
    </lineage>
</organism>
<feature type="compositionally biased region" description="Basic and acidic residues" evidence="1">
    <location>
        <begin position="559"/>
        <end position="570"/>
    </location>
</feature>
<dbReference type="EMBL" id="CAUJNA010002146">
    <property type="protein sequence ID" value="CAJ1390797.1"/>
    <property type="molecule type" value="Genomic_DNA"/>
</dbReference>
<keyword evidence="3" id="KW-1185">Reference proteome</keyword>
<proteinExistence type="predicted"/>
<feature type="compositionally biased region" description="Basic residues" evidence="1">
    <location>
        <begin position="540"/>
        <end position="558"/>
    </location>
</feature>
<sequence>MGTHGNSSGWGCISRMLHTGVEEEYQFFTADSLRTRWKDWAWVKEGVLVKFRFGGTCGKGRDQRVQYRAIHVEALGENETLNSSQTPVLKLQEALGENETLTLSQTATHFGALGENKTICADQLLQGSTNFGWREVKALLGDTKPEDLLVAYIIYREMLRLVKRRTKQLPDDVTKEVEERLKDSDKLPERLRPKILAALKKRFKPLALTLKGCGKNREAQSLPEIVRKTHFINVFHYHDGHNKELRRLHKNVPLQSKVAVAAIAYFTGDRTFVARLVRLAGDAAVSGTVAPHCNLLAFARHAVLEHLHDLSYEGEGVFPSLFHRRFRPCLLWDNRWRRIMSYGLEGMSLQEVKQELLNLALKCIQTYALPVACQKDICDARSYRRKLYTVISRYMHKGSSEKGFHSKNLANSLEPFFFKAAWYETKESVCNGLGPGFRQFAHIRQGYGKRKDILNTKQLDRELDYITKYVRDRWPWSSEVRKRHVQAVCCEVQKLLFVLKYGRPASTFSRRTAQITMTSLAGLVAKKRPASKRGSPGRPGRPRGSNKAKKVHQIRRKSTSLDEESRKADTRASGGLEKSIEIYVRGSSQKLFDGVGYICFG</sequence>
<accession>A0AA36IMZ9</accession>
<protein>
    <submittedName>
        <fullName evidence="2">Uncharacterized protein</fullName>
    </submittedName>
</protein>
<evidence type="ECO:0000256" key="1">
    <source>
        <dbReference type="SAM" id="MobiDB-lite"/>
    </source>
</evidence>
<reference evidence="2" key="1">
    <citation type="submission" date="2023-08" db="EMBL/GenBank/DDBJ databases">
        <authorList>
            <person name="Chen Y."/>
            <person name="Shah S."/>
            <person name="Dougan E. K."/>
            <person name="Thang M."/>
            <person name="Chan C."/>
        </authorList>
    </citation>
    <scope>NUCLEOTIDE SEQUENCE</scope>
</reference>
<dbReference type="AlphaFoldDB" id="A0AA36IMZ9"/>
<feature type="region of interest" description="Disordered" evidence="1">
    <location>
        <begin position="526"/>
        <end position="572"/>
    </location>
</feature>
<dbReference type="Proteomes" id="UP001178507">
    <property type="component" value="Unassembled WGS sequence"/>
</dbReference>
<comment type="caution">
    <text evidence="2">The sequence shown here is derived from an EMBL/GenBank/DDBJ whole genome shotgun (WGS) entry which is preliminary data.</text>
</comment>
<evidence type="ECO:0000313" key="2">
    <source>
        <dbReference type="EMBL" id="CAJ1390797.1"/>
    </source>
</evidence>
<evidence type="ECO:0000313" key="3">
    <source>
        <dbReference type="Proteomes" id="UP001178507"/>
    </source>
</evidence>
<name>A0AA36IMZ9_9DINO</name>
<gene>
    <name evidence="2" type="ORF">EVOR1521_LOCUS16114</name>
</gene>